<feature type="transmembrane region" description="Helical" evidence="5">
    <location>
        <begin position="117"/>
        <end position="146"/>
    </location>
</feature>
<name>A0A6J5YKE3_9ZZZZ</name>
<feature type="transmembrane region" description="Helical" evidence="5">
    <location>
        <begin position="166"/>
        <end position="190"/>
    </location>
</feature>
<dbReference type="GO" id="GO:0065002">
    <property type="term" value="P:intracellular protein transmembrane transport"/>
    <property type="evidence" value="ECO:0007669"/>
    <property type="project" value="TreeGrafter"/>
</dbReference>
<keyword evidence="3 5" id="KW-1133">Transmembrane helix</keyword>
<evidence type="ECO:0000256" key="4">
    <source>
        <dbReference type="ARBA" id="ARBA00023136"/>
    </source>
</evidence>
<gene>
    <name evidence="6" type="ORF">UFOPK3775_00158</name>
</gene>
<evidence type="ECO:0000256" key="2">
    <source>
        <dbReference type="ARBA" id="ARBA00022692"/>
    </source>
</evidence>
<dbReference type="InterPro" id="IPR019820">
    <property type="entry name" value="Sec-indep_translocase_CS"/>
</dbReference>
<dbReference type="GO" id="GO:0033281">
    <property type="term" value="C:TAT protein transport complex"/>
    <property type="evidence" value="ECO:0007669"/>
    <property type="project" value="TreeGrafter"/>
</dbReference>
<keyword evidence="4 5" id="KW-0472">Membrane</keyword>
<dbReference type="HAMAP" id="MF_00902">
    <property type="entry name" value="TatC"/>
    <property type="match status" value="1"/>
</dbReference>
<evidence type="ECO:0000256" key="5">
    <source>
        <dbReference type="SAM" id="Phobius"/>
    </source>
</evidence>
<dbReference type="PANTHER" id="PTHR30371">
    <property type="entry name" value="SEC-INDEPENDENT PROTEIN TRANSLOCASE PROTEIN TATC"/>
    <property type="match status" value="1"/>
</dbReference>
<proteinExistence type="inferred from homology"/>
<dbReference type="PROSITE" id="PS01218">
    <property type="entry name" value="TATC"/>
    <property type="match status" value="1"/>
</dbReference>
<evidence type="ECO:0000256" key="3">
    <source>
        <dbReference type="ARBA" id="ARBA00022989"/>
    </source>
</evidence>
<protein>
    <submittedName>
        <fullName evidence="6">Unannotated protein</fullName>
    </submittedName>
</protein>
<evidence type="ECO:0000256" key="1">
    <source>
        <dbReference type="ARBA" id="ARBA00004141"/>
    </source>
</evidence>
<dbReference type="Pfam" id="PF00902">
    <property type="entry name" value="TatC"/>
    <property type="match status" value="1"/>
</dbReference>
<reference evidence="6" key="1">
    <citation type="submission" date="2020-05" db="EMBL/GenBank/DDBJ databases">
        <authorList>
            <person name="Chiriac C."/>
            <person name="Salcher M."/>
            <person name="Ghai R."/>
            <person name="Kavagutti S V."/>
        </authorList>
    </citation>
    <scope>NUCLEOTIDE SEQUENCE</scope>
</reference>
<dbReference type="PANTHER" id="PTHR30371:SF0">
    <property type="entry name" value="SEC-INDEPENDENT PROTEIN TRANSLOCASE PROTEIN TATC, CHLOROPLASTIC-RELATED"/>
    <property type="match status" value="1"/>
</dbReference>
<feature type="transmembrane region" description="Helical" evidence="5">
    <location>
        <begin position="84"/>
        <end position="105"/>
    </location>
</feature>
<dbReference type="EMBL" id="CAESAK010000011">
    <property type="protein sequence ID" value="CAB4330955.1"/>
    <property type="molecule type" value="Genomic_DNA"/>
</dbReference>
<feature type="transmembrane region" description="Helical" evidence="5">
    <location>
        <begin position="23"/>
        <end position="41"/>
    </location>
</feature>
<accession>A0A6J5YKE3</accession>
<dbReference type="GO" id="GO:0043953">
    <property type="term" value="P:protein transport by the Tat complex"/>
    <property type="evidence" value="ECO:0007669"/>
    <property type="project" value="TreeGrafter"/>
</dbReference>
<evidence type="ECO:0000313" key="6">
    <source>
        <dbReference type="EMBL" id="CAB4330955.1"/>
    </source>
</evidence>
<feature type="transmembrane region" description="Helical" evidence="5">
    <location>
        <begin position="226"/>
        <end position="245"/>
    </location>
</feature>
<dbReference type="PRINTS" id="PR01840">
    <property type="entry name" value="TATCFAMILY"/>
</dbReference>
<organism evidence="6">
    <name type="scientific">freshwater metagenome</name>
    <dbReference type="NCBI Taxonomy" id="449393"/>
    <lineage>
        <taxon>unclassified sequences</taxon>
        <taxon>metagenomes</taxon>
        <taxon>ecological metagenomes</taxon>
    </lineage>
</organism>
<sequence>MKATPEGGRMPLMEHLRELRRRIFLSSIVILIGSTVGFYLYRPIIDLLAKPVCDLNSSSEEIGGNCGTLTINGILGPLNLQLKVAILSGIILTAPFWLYQLWAFIAPALHRRERRKALGFILSATPFFFAGAYLGYITLPVAVKFLLGLTPDTLVNLVNFDNYLEFVLRIILVFALAFELPVFLVTFNLIGFLSGRAILKPWRGWIFGICLFVAGVSPSADPISLLTLALPLIGFYFLSGGFAVLNDRRRAKKADSYLNNDGTIAEAEPIDPATAIDKNDEE</sequence>
<dbReference type="InterPro" id="IPR002033">
    <property type="entry name" value="TatC"/>
</dbReference>
<comment type="subcellular location">
    <subcellularLocation>
        <location evidence="1">Membrane</location>
        <topology evidence="1">Multi-pass membrane protein</topology>
    </subcellularLocation>
</comment>
<dbReference type="AlphaFoldDB" id="A0A6J5YKE3"/>
<dbReference type="GO" id="GO:0009977">
    <property type="term" value="F:proton motive force dependent protein transmembrane transporter activity"/>
    <property type="evidence" value="ECO:0007669"/>
    <property type="project" value="TreeGrafter"/>
</dbReference>
<keyword evidence="2 5" id="KW-0812">Transmembrane</keyword>
<dbReference type="NCBIfam" id="TIGR00945">
    <property type="entry name" value="tatC"/>
    <property type="match status" value="1"/>
</dbReference>
<feature type="transmembrane region" description="Helical" evidence="5">
    <location>
        <begin position="202"/>
        <end position="220"/>
    </location>
</feature>